<evidence type="ECO:0008006" key="3">
    <source>
        <dbReference type="Google" id="ProtNLM"/>
    </source>
</evidence>
<accession>A0A3D9BA24</accession>
<evidence type="ECO:0000313" key="1">
    <source>
        <dbReference type="EMBL" id="REC49972.1"/>
    </source>
</evidence>
<dbReference type="AlphaFoldDB" id="A0A3D9BA24"/>
<proteinExistence type="predicted"/>
<name>A0A3D9BA24_9FLAO</name>
<organism evidence="1 2">
    <name type="scientific">Chryseobacterium pennipullorum</name>
    <dbReference type="NCBI Taxonomy" id="2258963"/>
    <lineage>
        <taxon>Bacteria</taxon>
        <taxon>Pseudomonadati</taxon>
        <taxon>Bacteroidota</taxon>
        <taxon>Flavobacteriia</taxon>
        <taxon>Flavobacteriales</taxon>
        <taxon>Weeksellaceae</taxon>
        <taxon>Chryseobacterium group</taxon>
        <taxon>Chryseobacterium</taxon>
    </lineage>
</organism>
<reference evidence="1 2" key="1">
    <citation type="submission" date="2018-06" db="EMBL/GenBank/DDBJ databases">
        <title>Novel Chryseobacterium species.</title>
        <authorList>
            <person name="Newman J."/>
            <person name="Hugo C."/>
            <person name="Oosthuizen L."/>
            <person name="Charimba G."/>
        </authorList>
    </citation>
    <scope>NUCLEOTIDE SEQUENCE [LARGE SCALE GENOMIC DNA]</scope>
    <source>
        <strain evidence="1 2">7_F195</strain>
    </source>
</reference>
<gene>
    <name evidence="1" type="ORF">DRF67_00020</name>
</gene>
<evidence type="ECO:0000313" key="2">
    <source>
        <dbReference type="Proteomes" id="UP000256257"/>
    </source>
</evidence>
<dbReference type="EMBL" id="QNVV01000001">
    <property type="protein sequence ID" value="REC49972.1"/>
    <property type="molecule type" value="Genomic_DNA"/>
</dbReference>
<protein>
    <recommendedName>
        <fullName evidence="3">YD repeat-containing protein</fullName>
    </recommendedName>
</protein>
<dbReference type="Proteomes" id="UP000256257">
    <property type="component" value="Unassembled WGS sequence"/>
</dbReference>
<comment type="caution">
    <text evidence="1">The sequence shown here is derived from an EMBL/GenBank/DDBJ whole genome shotgun (WGS) entry which is preliminary data.</text>
</comment>
<sequence>MAQLSDEKFLPNITPPSLAAYSLGKFGNLEIGEFTGSPNINIPLLKFKGNSLEMDLLLSYTSPGIKVDEKDGYFGLGWTLIAGGVINRIVRGKNDFVNKKLAPPDNFDNGVYDPKVAQFFYDAANGNNDTEADLFSFNTGDINGQFVINNQGQITLLSKDNIKFQILYDMEHKPYFVMKDSKGVTYYFTAIEEIFTRVSGGSSHVPPSPTSITAWFLTKKENVDGEQIIFEYEEDIQRYILSHSQTLSYSSPFIQLDCEYDDQGLAITKNYSKAPTLGSILSNETNNFGKRLKRILSNRNTAKIELDYNNGVIMTHYNNSNIIEKLNFQIDKTLNERLFLNSIISLTKAKDYKFEYIQPAAFPPRLSFSQDHWGYFNGKFNTNIVPKNLKYLLNLNTINYNGADKQPDHTKSVYGALNKVIYPTKGFTTIEYEPNSYYGTEIVYPNPKNIHEGLVVAKNQRQITKTFTIQAPISQEIKIQGYGNFNSIDCENSLNLGSRHRIDFSVMDLQTNQIVNLNGKDSQGNPMGSYSDVSFSDGNTSYYYLKTEPGKSYEFKLFANWNCTNGSVGLSYYDQPPTEVTKNILTGGNRVVKMIDFEENGQFIKRYYYAPKNNLNQSSGEKGADPNYFDFRKWETGCIDLTVLKDAIISSSSIIPLFDSGKSNVYYKYVTVSLGGDNFEKGGVEKEYIVNKDYSGNQLFGSENVGSAPWTNFGWNNGYLKTEKFFDNTGKTLKANDYLWEKKNITNNKSYYIRKNYNQKAPRNPVYTCSNEDVNRDNNGTYWVCTTNHTHFILVGSGKCTLPNSNNIEKKYSNPCYQKPLGYQLVHQYAIENLDIVEYDNISYQKYLKTVTSTDYMNNQPMKSTVTENSYDSNLHYQLTKEIKTYPDKKIVETNTGYAHEKGNQKLINANMIGIPLETTVVQKQNVSDSNGKIILKTETKYDDPATLFPTSTLSYDLQNSNPITEVTYDQYDSNGNLQQYTSKDKISTVIIWGYNNTKPIAKIEDIKLTAIQQSYITTIVNASNTDAAAGTNNDESSLLSAFTTFRGQLPNHQITTYSYDPLIGVRSITPPSGIREVYLYDSAGRLKEIRENNQTGRLVKEFKYNYKN</sequence>
<keyword evidence="2" id="KW-1185">Reference proteome</keyword>